<dbReference type="Proteomes" id="UP000000305">
    <property type="component" value="Unassembled WGS sequence"/>
</dbReference>
<sequence>MNSAGSHIDDELPERAKVLLVDDDEVNLVLTAAALRERGFEVTESASGEAALGLIAHMSPDLIVLDAMMPELDGFETCTRLREFPGFESTPVLMLTGLDDDASINRAYQ</sequence>
<feature type="domain" description="Response regulatory" evidence="3">
    <location>
        <begin position="17"/>
        <end position="109"/>
    </location>
</feature>
<dbReference type="STRING" id="6669.E9I375"/>
<name>E9I375_DAPPU</name>
<dbReference type="SMART" id="SM00448">
    <property type="entry name" value="REC"/>
    <property type="match status" value="1"/>
</dbReference>
<organism evidence="4 5">
    <name type="scientific">Daphnia pulex</name>
    <name type="common">Water flea</name>
    <dbReference type="NCBI Taxonomy" id="6669"/>
    <lineage>
        <taxon>Eukaryota</taxon>
        <taxon>Metazoa</taxon>
        <taxon>Ecdysozoa</taxon>
        <taxon>Arthropoda</taxon>
        <taxon>Crustacea</taxon>
        <taxon>Branchiopoda</taxon>
        <taxon>Diplostraca</taxon>
        <taxon>Cladocera</taxon>
        <taxon>Anomopoda</taxon>
        <taxon>Daphniidae</taxon>
        <taxon>Daphnia</taxon>
    </lineage>
</organism>
<gene>
    <name evidence="4" type="ORF">DAPPUDRAFT_338992</name>
</gene>
<dbReference type="Gene3D" id="3.40.50.2300">
    <property type="match status" value="1"/>
</dbReference>
<dbReference type="eggNOG" id="KOG0519">
    <property type="taxonomic scope" value="Eukaryota"/>
</dbReference>
<dbReference type="AlphaFoldDB" id="E9I375"/>
<dbReference type="PROSITE" id="PS50110">
    <property type="entry name" value="RESPONSE_REGULATORY"/>
    <property type="match status" value="1"/>
</dbReference>
<reference evidence="4 5" key="1">
    <citation type="journal article" date="2011" name="Science">
        <title>The ecoresponsive genome of Daphnia pulex.</title>
        <authorList>
            <person name="Colbourne J.K."/>
            <person name="Pfrender M.E."/>
            <person name="Gilbert D."/>
            <person name="Thomas W.K."/>
            <person name="Tucker A."/>
            <person name="Oakley T.H."/>
            <person name="Tokishita S."/>
            <person name="Aerts A."/>
            <person name="Arnold G.J."/>
            <person name="Basu M.K."/>
            <person name="Bauer D.J."/>
            <person name="Caceres C.E."/>
            <person name="Carmel L."/>
            <person name="Casola C."/>
            <person name="Choi J.H."/>
            <person name="Detter J.C."/>
            <person name="Dong Q."/>
            <person name="Dusheyko S."/>
            <person name="Eads B.D."/>
            <person name="Frohlich T."/>
            <person name="Geiler-Samerotte K.A."/>
            <person name="Gerlach D."/>
            <person name="Hatcher P."/>
            <person name="Jogdeo S."/>
            <person name="Krijgsveld J."/>
            <person name="Kriventseva E.V."/>
            <person name="Kultz D."/>
            <person name="Laforsch C."/>
            <person name="Lindquist E."/>
            <person name="Lopez J."/>
            <person name="Manak J.R."/>
            <person name="Muller J."/>
            <person name="Pangilinan J."/>
            <person name="Patwardhan R.P."/>
            <person name="Pitluck S."/>
            <person name="Pritham E.J."/>
            <person name="Rechtsteiner A."/>
            <person name="Rho M."/>
            <person name="Rogozin I.B."/>
            <person name="Sakarya O."/>
            <person name="Salamov A."/>
            <person name="Schaack S."/>
            <person name="Shapiro H."/>
            <person name="Shiga Y."/>
            <person name="Skalitzky C."/>
            <person name="Smith Z."/>
            <person name="Souvorov A."/>
            <person name="Sung W."/>
            <person name="Tang Z."/>
            <person name="Tsuchiya D."/>
            <person name="Tu H."/>
            <person name="Vos H."/>
            <person name="Wang M."/>
            <person name="Wolf Y.I."/>
            <person name="Yamagata H."/>
            <person name="Yamada T."/>
            <person name="Ye Y."/>
            <person name="Shaw J.R."/>
            <person name="Andrews J."/>
            <person name="Crease T.J."/>
            <person name="Tang H."/>
            <person name="Lucas S.M."/>
            <person name="Robertson H.M."/>
            <person name="Bork P."/>
            <person name="Koonin E.V."/>
            <person name="Zdobnov E.M."/>
            <person name="Grigoriev I.V."/>
            <person name="Lynch M."/>
            <person name="Boore J.L."/>
        </authorList>
    </citation>
    <scope>NUCLEOTIDE SEQUENCE [LARGE SCALE GENOMIC DNA]</scope>
</reference>
<accession>E9I375</accession>
<evidence type="ECO:0000256" key="2">
    <source>
        <dbReference type="PROSITE-ProRule" id="PRU00169"/>
    </source>
</evidence>
<evidence type="ECO:0000259" key="3">
    <source>
        <dbReference type="PROSITE" id="PS50110"/>
    </source>
</evidence>
<dbReference type="InterPro" id="IPR050595">
    <property type="entry name" value="Bact_response_regulator"/>
</dbReference>
<dbReference type="SUPFAM" id="SSF52172">
    <property type="entry name" value="CheY-like"/>
    <property type="match status" value="1"/>
</dbReference>
<dbReference type="GO" id="GO:0000156">
    <property type="term" value="F:phosphorelay response regulator activity"/>
    <property type="evidence" value="ECO:0000318"/>
    <property type="project" value="GO_Central"/>
</dbReference>
<dbReference type="KEGG" id="dpx:DAPPUDRAFT_338992"/>
<dbReference type="PANTHER" id="PTHR44591">
    <property type="entry name" value="STRESS RESPONSE REGULATOR PROTEIN 1"/>
    <property type="match status" value="1"/>
</dbReference>
<dbReference type="GO" id="GO:0000160">
    <property type="term" value="P:phosphorelay signal transduction system"/>
    <property type="evidence" value="ECO:0000318"/>
    <property type="project" value="GO_Central"/>
</dbReference>
<dbReference type="InterPro" id="IPR011006">
    <property type="entry name" value="CheY-like_superfamily"/>
</dbReference>
<protein>
    <recommendedName>
        <fullName evidence="3">Response regulatory domain-containing protein</fullName>
    </recommendedName>
</protein>
<dbReference type="OrthoDB" id="6409789at2759"/>
<evidence type="ECO:0000313" key="5">
    <source>
        <dbReference type="Proteomes" id="UP000000305"/>
    </source>
</evidence>
<feature type="modified residue" description="4-aspartylphosphate" evidence="2">
    <location>
        <position position="66"/>
    </location>
</feature>
<dbReference type="InterPro" id="IPR001789">
    <property type="entry name" value="Sig_transdc_resp-reg_receiver"/>
</dbReference>
<proteinExistence type="predicted"/>
<keyword evidence="1 2" id="KW-0597">Phosphoprotein</keyword>
<evidence type="ECO:0000256" key="1">
    <source>
        <dbReference type="ARBA" id="ARBA00022553"/>
    </source>
</evidence>
<feature type="non-terminal residue" evidence="4">
    <location>
        <position position="109"/>
    </location>
</feature>
<dbReference type="EMBL" id="GL734407">
    <property type="protein sequence ID" value="EFX61555.1"/>
    <property type="molecule type" value="Genomic_DNA"/>
</dbReference>
<keyword evidence="5" id="KW-1185">Reference proteome</keyword>
<dbReference type="PANTHER" id="PTHR44591:SF3">
    <property type="entry name" value="RESPONSE REGULATORY DOMAIN-CONTAINING PROTEIN"/>
    <property type="match status" value="1"/>
</dbReference>
<dbReference type="InParanoid" id="E9I375"/>
<dbReference type="Pfam" id="PF00072">
    <property type="entry name" value="Response_reg"/>
    <property type="match status" value="1"/>
</dbReference>
<dbReference type="HOGENOM" id="CLU_000445_69_9_1"/>
<evidence type="ECO:0000313" key="4">
    <source>
        <dbReference type="EMBL" id="EFX61555.1"/>
    </source>
</evidence>